<organism evidence="1 2">
    <name type="scientific">Alicyclobacillus fodiniaquatilis</name>
    <dbReference type="NCBI Taxonomy" id="1661150"/>
    <lineage>
        <taxon>Bacteria</taxon>
        <taxon>Bacillati</taxon>
        <taxon>Bacillota</taxon>
        <taxon>Bacilli</taxon>
        <taxon>Bacillales</taxon>
        <taxon>Alicyclobacillaceae</taxon>
        <taxon>Alicyclobacillus</taxon>
    </lineage>
</organism>
<protein>
    <submittedName>
        <fullName evidence="1">Uncharacterized protein</fullName>
    </submittedName>
</protein>
<gene>
    <name evidence="1" type="ORF">ACFSB2_03550</name>
</gene>
<comment type="caution">
    <text evidence="1">The sequence shown here is derived from an EMBL/GenBank/DDBJ whole genome shotgun (WGS) entry which is preliminary data.</text>
</comment>
<dbReference type="Proteomes" id="UP001597079">
    <property type="component" value="Unassembled WGS sequence"/>
</dbReference>
<keyword evidence="2" id="KW-1185">Reference proteome</keyword>
<sequence>MKAHLAQDIETLHELLAACVHAWQMGYDTGGYQCFAQSVTQLESMVETHFDDLQAEGESLIQMLARLARFVQQKDIMAVQDVVEYEWLPLVIAWKRRWAADDHTTDTT</sequence>
<evidence type="ECO:0000313" key="2">
    <source>
        <dbReference type="Proteomes" id="UP001597079"/>
    </source>
</evidence>
<reference evidence="2" key="1">
    <citation type="journal article" date="2019" name="Int. J. Syst. Evol. Microbiol.">
        <title>The Global Catalogue of Microorganisms (GCM) 10K type strain sequencing project: providing services to taxonomists for standard genome sequencing and annotation.</title>
        <authorList>
            <consortium name="The Broad Institute Genomics Platform"/>
            <consortium name="The Broad Institute Genome Sequencing Center for Infectious Disease"/>
            <person name="Wu L."/>
            <person name="Ma J."/>
        </authorList>
    </citation>
    <scope>NUCLEOTIDE SEQUENCE [LARGE SCALE GENOMIC DNA]</scope>
    <source>
        <strain evidence="2">CGMCC 1.12286</strain>
    </source>
</reference>
<name>A0ABW4JBQ1_9BACL</name>
<proteinExistence type="predicted"/>
<evidence type="ECO:0000313" key="1">
    <source>
        <dbReference type="EMBL" id="MFD1673784.1"/>
    </source>
</evidence>
<dbReference type="RefSeq" id="WP_377941316.1">
    <property type="nucleotide sequence ID" value="NZ_JBHUCX010000013.1"/>
</dbReference>
<accession>A0ABW4JBQ1</accession>
<dbReference type="EMBL" id="JBHUCX010000013">
    <property type="protein sequence ID" value="MFD1673784.1"/>
    <property type="molecule type" value="Genomic_DNA"/>
</dbReference>